<accession>A0A7S3GGG4</accession>
<dbReference type="EMBL" id="HBIB01042584">
    <property type="protein sequence ID" value="CAE0265536.1"/>
    <property type="molecule type" value="Transcribed_RNA"/>
</dbReference>
<protein>
    <recommendedName>
        <fullName evidence="2">Kazal-like domain-containing protein</fullName>
    </recommendedName>
</protein>
<reference evidence="3" key="1">
    <citation type="submission" date="2021-01" db="EMBL/GenBank/DDBJ databases">
        <authorList>
            <person name="Corre E."/>
            <person name="Pelletier E."/>
            <person name="Niang G."/>
            <person name="Scheremetjew M."/>
            <person name="Finn R."/>
            <person name="Kale V."/>
            <person name="Holt S."/>
            <person name="Cochrane G."/>
            <person name="Meng A."/>
            <person name="Brown T."/>
            <person name="Cohen L."/>
        </authorList>
    </citation>
    <scope>NUCLEOTIDE SEQUENCE</scope>
    <source>
        <strain evidence="3">NIES-2562</strain>
    </source>
</reference>
<dbReference type="InterPro" id="IPR002350">
    <property type="entry name" value="Kazal_dom"/>
</dbReference>
<feature type="signal peptide" evidence="1">
    <location>
        <begin position="1"/>
        <end position="34"/>
    </location>
</feature>
<evidence type="ECO:0000313" key="3">
    <source>
        <dbReference type="EMBL" id="CAE0265536.1"/>
    </source>
</evidence>
<dbReference type="PROSITE" id="PS00282">
    <property type="entry name" value="KAZAL_1"/>
    <property type="match status" value="1"/>
</dbReference>
<sequence length="119" mass="13337">MFPEVPPVSAYFRSLWLFLLLVPQSFCPSTPSSACCIHTFTYCTPCLLACLYRTSCFTTWEGTTYLSSMEHPAAWSFVAPPSPEVELFAYLTSVFGSLKNCRTPEQRVQKKEGKGMAES</sequence>
<keyword evidence="1" id="KW-0732">Signal</keyword>
<evidence type="ECO:0000256" key="1">
    <source>
        <dbReference type="SAM" id="SignalP"/>
    </source>
</evidence>
<name>A0A7S3GGG4_9EUKA</name>
<feature type="chain" id="PRO_5030717570" description="Kazal-like domain-containing protein" evidence="1">
    <location>
        <begin position="35"/>
        <end position="119"/>
    </location>
</feature>
<dbReference type="AlphaFoldDB" id="A0A7S3GGG4"/>
<evidence type="ECO:0000259" key="2">
    <source>
        <dbReference type="PROSITE" id="PS00282"/>
    </source>
</evidence>
<gene>
    <name evidence="3" type="ORF">PBIL07802_LOCUS27873</name>
</gene>
<proteinExistence type="predicted"/>
<organism evidence="3">
    <name type="scientific">Palpitomonas bilix</name>
    <dbReference type="NCBI Taxonomy" id="652834"/>
    <lineage>
        <taxon>Eukaryota</taxon>
        <taxon>Eukaryota incertae sedis</taxon>
    </lineage>
</organism>
<feature type="domain" description="Kazal-like" evidence="2">
    <location>
        <begin position="27"/>
        <end position="50"/>
    </location>
</feature>